<comment type="caution">
    <text evidence="4">The sequence shown here is derived from an EMBL/GenBank/DDBJ whole genome shotgun (WGS) entry which is preliminary data.</text>
</comment>
<dbReference type="EC" id="3.2.1.-" evidence="4"/>
<dbReference type="PANTHER" id="PTHR33308">
    <property type="entry name" value="PEPTIDOGLYCAN HYDROLASE FLGJ"/>
    <property type="match status" value="1"/>
</dbReference>
<dbReference type="InterPro" id="IPR051056">
    <property type="entry name" value="Glycosyl_Hydrolase_73"/>
</dbReference>
<evidence type="ECO:0000313" key="5">
    <source>
        <dbReference type="Proteomes" id="UP001281761"/>
    </source>
</evidence>
<accession>A0ABQ9Y428</accession>
<protein>
    <submittedName>
        <fullName evidence="4">Exo-glucosaminidase LytG</fullName>
        <ecNumber evidence="4">3.2.1.-</ecNumber>
    </submittedName>
</protein>
<reference evidence="4 5" key="1">
    <citation type="journal article" date="2022" name="bioRxiv">
        <title>Genomics of Preaxostyla Flagellates Illuminates Evolutionary Transitions and the Path Towards Mitochondrial Loss.</title>
        <authorList>
            <person name="Novak L.V.F."/>
            <person name="Treitli S.C."/>
            <person name="Pyrih J."/>
            <person name="Halakuc P."/>
            <person name="Pipaliya S.V."/>
            <person name="Vacek V."/>
            <person name="Brzon O."/>
            <person name="Soukal P."/>
            <person name="Eme L."/>
            <person name="Dacks J.B."/>
            <person name="Karnkowska A."/>
            <person name="Elias M."/>
            <person name="Hampl V."/>
        </authorList>
    </citation>
    <scope>NUCLEOTIDE SEQUENCE [LARGE SCALE GENOMIC DNA]</scope>
    <source>
        <strain evidence="4">NAU3</strain>
        <tissue evidence="4">Gut</tissue>
    </source>
</reference>
<feature type="domain" description="Mannosyl-glycoprotein endo-beta-N-acetylglucosamidase-like" evidence="3">
    <location>
        <begin position="16"/>
        <end position="169"/>
    </location>
</feature>
<gene>
    <name evidence="4" type="ORF">BLNAU_6537</name>
</gene>
<evidence type="ECO:0000256" key="1">
    <source>
        <dbReference type="ARBA" id="ARBA00022801"/>
    </source>
</evidence>
<evidence type="ECO:0000256" key="2">
    <source>
        <dbReference type="SAM" id="SignalP"/>
    </source>
</evidence>
<evidence type="ECO:0000313" key="4">
    <source>
        <dbReference type="EMBL" id="KAK2958503.1"/>
    </source>
</evidence>
<dbReference type="Proteomes" id="UP001281761">
    <property type="component" value="Unassembled WGS sequence"/>
</dbReference>
<dbReference type="PANTHER" id="PTHR33308:SF9">
    <property type="entry name" value="PEPTIDOGLYCAN HYDROLASE FLGJ"/>
    <property type="match status" value="1"/>
</dbReference>
<feature type="chain" id="PRO_5046538673" evidence="2">
    <location>
        <begin position="16"/>
        <end position="179"/>
    </location>
</feature>
<keyword evidence="4" id="KW-0326">Glycosidase</keyword>
<feature type="signal peptide" evidence="2">
    <location>
        <begin position="1"/>
        <end position="15"/>
    </location>
</feature>
<dbReference type="EMBL" id="JARBJD010000037">
    <property type="protein sequence ID" value="KAK2958503.1"/>
    <property type="molecule type" value="Genomic_DNA"/>
</dbReference>
<keyword evidence="5" id="KW-1185">Reference proteome</keyword>
<sequence>MIILTLLLLFSTLLCQFTEESDPIKFLEMMKPGCLDLWKRFRLLPSVAAAQAAHETGWGRSNLAKKANNFFGVKGYYEGRTIRVTTHEYYDHTNPVYITDGFRVYPNATESIRDYGYFLTSRPWYEGATNRRYYRDSIQAIWDGGYATDPIYVDKVCKIIETWNLANWDQEAFDMDANS</sequence>
<evidence type="ECO:0000259" key="3">
    <source>
        <dbReference type="SMART" id="SM00047"/>
    </source>
</evidence>
<dbReference type="Gene3D" id="1.10.530.10">
    <property type="match status" value="1"/>
</dbReference>
<dbReference type="GO" id="GO:0016798">
    <property type="term" value="F:hydrolase activity, acting on glycosyl bonds"/>
    <property type="evidence" value="ECO:0007669"/>
    <property type="project" value="UniProtKB-KW"/>
</dbReference>
<keyword evidence="1 4" id="KW-0378">Hydrolase</keyword>
<keyword evidence="2" id="KW-0732">Signal</keyword>
<organism evidence="4 5">
    <name type="scientific">Blattamonas nauphoetae</name>
    <dbReference type="NCBI Taxonomy" id="2049346"/>
    <lineage>
        <taxon>Eukaryota</taxon>
        <taxon>Metamonada</taxon>
        <taxon>Preaxostyla</taxon>
        <taxon>Oxymonadida</taxon>
        <taxon>Blattamonas</taxon>
    </lineage>
</organism>
<dbReference type="SMART" id="SM00047">
    <property type="entry name" value="LYZ2"/>
    <property type="match status" value="1"/>
</dbReference>
<dbReference type="InterPro" id="IPR002901">
    <property type="entry name" value="MGlyc_endo_b_GlcNAc-like_dom"/>
</dbReference>
<dbReference type="Gene3D" id="4.10.80.30">
    <property type="entry name" value="DNA polymerase, domain 6"/>
    <property type="match status" value="1"/>
</dbReference>
<dbReference type="Pfam" id="PF01832">
    <property type="entry name" value="Glucosaminidase"/>
    <property type="match status" value="1"/>
</dbReference>
<name>A0ABQ9Y428_9EUKA</name>
<proteinExistence type="predicted"/>